<feature type="transmembrane region" description="Helical" evidence="12">
    <location>
        <begin position="241"/>
        <end position="259"/>
    </location>
</feature>
<dbReference type="GO" id="GO:0004984">
    <property type="term" value="F:olfactory receptor activity"/>
    <property type="evidence" value="ECO:0007669"/>
    <property type="project" value="InterPro"/>
</dbReference>
<dbReference type="EMBL" id="DYDO01000004">
    <property type="protein sequence ID" value="DBA25536.1"/>
    <property type="molecule type" value="Genomic_DNA"/>
</dbReference>
<dbReference type="InterPro" id="IPR000725">
    <property type="entry name" value="Olfact_rcpt"/>
</dbReference>
<dbReference type="Proteomes" id="UP001181693">
    <property type="component" value="Unassembled WGS sequence"/>
</dbReference>
<comment type="similarity">
    <text evidence="11">Belongs to the G-protein coupled receptor 1 family.</text>
</comment>
<comment type="subcellular location">
    <subcellularLocation>
        <location evidence="1 12">Cell membrane</location>
        <topology evidence="1 12">Multi-pass membrane protein</topology>
    </subcellularLocation>
</comment>
<evidence type="ECO:0000256" key="4">
    <source>
        <dbReference type="ARBA" id="ARBA00022692"/>
    </source>
</evidence>
<keyword evidence="8 12" id="KW-0472">Membrane</keyword>
<dbReference type="PROSITE" id="PS50262">
    <property type="entry name" value="G_PROTEIN_RECEP_F1_2"/>
    <property type="match status" value="1"/>
</dbReference>
<organism evidence="14 15">
    <name type="scientific">Pyxicephalus adspersus</name>
    <name type="common">African bullfrog</name>
    <dbReference type="NCBI Taxonomy" id="30357"/>
    <lineage>
        <taxon>Eukaryota</taxon>
        <taxon>Metazoa</taxon>
        <taxon>Chordata</taxon>
        <taxon>Craniata</taxon>
        <taxon>Vertebrata</taxon>
        <taxon>Euteleostomi</taxon>
        <taxon>Amphibia</taxon>
        <taxon>Batrachia</taxon>
        <taxon>Anura</taxon>
        <taxon>Neobatrachia</taxon>
        <taxon>Ranoidea</taxon>
        <taxon>Pyxicephalidae</taxon>
        <taxon>Pyxicephalinae</taxon>
        <taxon>Pyxicephalus</taxon>
    </lineage>
</organism>
<evidence type="ECO:0000313" key="15">
    <source>
        <dbReference type="Proteomes" id="UP001181693"/>
    </source>
</evidence>
<gene>
    <name evidence="14" type="ORF">GDO54_009914</name>
</gene>
<dbReference type="GO" id="GO:0004930">
    <property type="term" value="F:G protein-coupled receptor activity"/>
    <property type="evidence" value="ECO:0007669"/>
    <property type="project" value="UniProtKB-KW"/>
</dbReference>
<keyword evidence="2 12" id="KW-1003">Cell membrane</keyword>
<evidence type="ECO:0000313" key="14">
    <source>
        <dbReference type="EMBL" id="DBA25536.1"/>
    </source>
</evidence>
<feature type="transmembrane region" description="Helical" evidence="12">
    <location>
        <begin position="99"/>
        <end position="120"/>
    </location>
</feature>
<feature type="transmembrane region" description="Helical" evidence="12">
    <location>
        <begin position="196"/>
        <end position="220"/>
    </location>
</feature>
<name>A0AAV3AM59_PYXAD</name>
<keyword evidence="4 11" id="KW-0812">Transmembrane</keyword>
<keyword evidence="6 12" id="KW-1133">Transmembrane helix</keyword>
<evidence type="ECO:0000256" key="1">
    <source>
        <dbReference type="ARBA" id="ARBA00004651"/>
    </source>
</evidence>
<dbReference type="PANTHER" id="PTHR26453">
    <property type="entry name" value="OLFACTORY RECEPTOR"/>
    <property type="match status" value="1"/>
</dbReference>
<dbReference type="Gene3D" id="1.20.1070.10">
    <property type="entry name" value="Rhodopsin 7-helix transmembrane proteins"/>
    <property type="match status" value="1"/>
</dbReference>
<dbReference type="FunFam" id="1.20.1070.10:FF:000015">
    <property type="entry name" value="Olfactory receptor"/>
    <property type="match status" value="1"/>
</dbReference>
<dbReference type="GO" id="GO:0005886">
    <property type="term" value="C:plasma membrane"/>
    <property type="evidence" value="ECO:0007669"/>
    <property type="project" value="UniProtKB-SubCell"/>
</dbReference>
<dbReference type="PROSITE" id="PS00237">
    <property type="entry name" value="G_PROTEIN_RECEP_F1_1"/>
    <property type="match status" value="1"/>
</dbReference>
<dbReference type="InterPro" id="IPR000276">
    <property type="entry name" value="GPCR_Rhodpsn"/>
</dbReference>
<evidence type="ECO:0000256" key="10">
    <source>
        <dbReference type="ARBA" id="ARBA00023224"/>
    </source>
</evidence>
<protein>
    <recommendedName>
        <fullName evidence="12">Olfactory receptor</fullName>
    </recommendedName>
</protein>
<keyword evidence="10 11" id="KW-0807">Transducer</keyword>
<dbReference type="InterPro" id="IPR017452">
    <property type="entry name" value="GPCR_Rhodpsn_7TM"/>
</dbReference>
<evidence type="ECO:0000256" key="3">
    <source>
        <dbReference type="ARBA" id="ARBA00022606"/>
    </source>
</evidence>
<accession>A0AAV3AM59</accession>
<dbReference type="PRINTS" id="PR00237">
    <property type="entry name" value="GPCRRHODOPSN"/>
</dbReference>
<keyword evidence="7 11" id="KW-0297">G-protein coupled receptor</keyword>
<feature type="transmembrane region" description="Helical" evidence="12">
    <location>
        <begin position="271"/>
        <end position="291"/>
    </location>
</feature>
<evidence type="ECO:0000256" key="9">
    <source>
        <dbReference type="ARBA" id="ARBA00023170"/>
    </source>
</evidence>
<feature type="transmembrane region" description="Helical" evidence="12">
    <location>
        <begin position="59"/>
        <end position="79"/>
    </location>
</feature>
<keyword evidence="3 12" id="KW-0716">Sensory transduction</keyword>
<evidence type="ECO:0000256" key="5">
    <source>
        <dbReference type="ARBA" id="ARBA00022725"/>
    </source>
</evidence>
<dbReference type="AlphaFoldDB" id="A0AAV3AM59"/>
<feature type="domain" description="G-protein coupled receptors family 1 profile" evidence="13">
    <location>
        <begin position="41"/>
        <end position="288"/>
    </location>
</feature>
<evidence type="ECO:0000256" key="2">
    <source>
        <dbReference type="ARBA" id="ARBA00022475"/>
    </source>
</evidence>
<keyword evidence="9 11" id="KW-0675">Receptor</keyword>
<dbReference type="SUPFAM" id="SSF81321">
    <property type="entry name" value="Family A G protein-coupled receptor-like"/>
    <property type="match status" value="1"/>
</dbReference>
<keyword evidence="5 12" id="KW-0552">Olfaction</keyword>
<comment type="caution">
    <text evidence="14">The sequence shown here is derived from an EMBL/GenBank/DDBJ whole genome shotgun (WGS) entry which is preliminary data.</text>
</comment>
<proteinExistence type="inferred from homology"/>
<evidence type="ECO:0000256" key="6">
    <source>
        <dbReference type="ARBA" id="ARBA00022989"/>
    </source>
</evidence>
<evidence type="ECO:0000256" key="12">
    <source>
        <dbReference type="RuleBase" id="RU363047"/>
    </source>
</evidence>
<feature type="transmembrane region" description="Helical" evidence="12">
    <location>
        <begin position="27"/>
        <end position="52"/>
    </location>
</feature>
<dbReference type="PRINTS" id="PR00245">
    <property type="entry name" value="OLFACTORYR"/>
</dbReference>
<evidence type="ECO:0000256" key="11">
    <source>
        <dbReference type="RuleBase" id="RU000688"/>
    </source>
</evidence>
<reference evidence="14" key="1">
    <citation type="thesis" date="2020" institute="ProQuest LLC" country="789 East Eisenhower Parkway, Ann Arbor, MI, USA">
        <title>Comparative Genomics and Chromosome Evolution.</title>
        <authorList>
            <person name="Mudd A.B."/>
        </authorList>
    </citation>
    <scope>NUCLEOTIDE SEQUENCE</scope>
    <source>
        <strain evidence="14">1538</strain>
        <tissue evidence="14">Blood</tissue>
    </source>
</reference>
<dbReference type="Pfam" id="PF13853">
    <property type="entry name" value="7tm_4"/>
    <property type="match status" value="1"/>
</dbReference>
<feature type="transmembrane region" description="Helical" evidence="12">
    <location>
        <begin position="140"/>
        <end position="162"/>
    </location>
</feature>
<evidence type="ECO:0000256" key="8">
    <source>
        <dbReference type="ARBA" id="ARBA00023136"/>
    </source>
</evidence>
<evidence type="ECO:0000256" key="7">
    <source>
        <dbReference type="ARBA" id="ARBA00023040"/>
    </source>
</evidence>
<sequence>MDHTNHTLLKEVILLGFSTDRKVNTSLFVILLLIYLITVIGNVLIIFIIIVSSKLHTPMYFFLCILSFVDLCNSSTIVPRLLSDLLSSRRSISLGACAVQFYIILLMVGTECLLLAIMAYDRYVAICRPLHYRILMRWSVCYCLTVCLWIGSFMMFVFPPLVSPVPLCNPNQINHFMCEILAIIKLTCYHLYSSELMILVICFLSFLLPFVFILGTYFCILSSVLKIHSARRSKAFSTCTSHVTVVVLFYGTAMILNFGATSPYSIDHGKYISLFYNIVCPMLNPIIYSLNNTEVKDELKKKKVVLHDLP</sequence>
<keyword evidence="15" id="KW-1185">Reference proteome</keyword>
<evidence type="ECO:0000259" key="13">
    <source>
        <dbReference type="PROSITE" id="PS50262"/>
    </source>
</evidence>